<feature type="compositionally biased region" description="Polar residues" evidence="1">
    <location>
        <begin position="737"/>
        <end position="774"/>
    </location>
</feature>
<feature type="domain" description="Cep192-like" evidence="2">
    <location>
        <begin position="1270"/>
        <end position="1356"/>
    </location>
</feature>
<feature type="compositionally biased region" description="Low complexity" evidence="1">
    <location>
        <begin position="796"/>
        <end position="809"/>
    </location>
</feature>
<dbReference type="Pfam" id="PF22066">
    <property type="entry name" value="Cep192_D8"/>
    <property type="match status" value="1"/>
</dbReference>
<dbReference type="OrthoDB" id="67059at2759"/>
<feature type="region of interest" description="Disordered" evidence="1">
    <location>
        <begin position="442"/>
        <end position="479"/>
    </location>
</feature>
<feature type="compositionally biased region" description="Polar residues" evidence="1">
    <location>
        <begin position="552"/>
        <end position="586"/>
    </location>
</feature>
<dbReference type="GO" id="GO:0090307">
    <property type="term" value="P:mitotic spindle assembly"/>
    <property type="evidence" value="ECO:0007669"/>
    <property type="project" value="TreeGrafter"/>
</dbReference>
<feature type="region of interest" description="Disordered" evidence="1">
    <location>
        <begin position="689"/>
        <end position="853"/>
    </location>
</feature>
<feature type="region of interest" description="Disordered" evidence="1">
    <location>
        <begin position="383"/>
        <end position="406"/>
    </location>
</feature>
<dbReference type="InterPro" id="IPR054088">
    <property type="entry name" value="Cep192-like_D8"/>
</dbReference>
<dbReference type="Gene3D" id="2.60.40.10">
    <property type="entry name" value="Immunoglobulins"/>
    <property type="match status" value="2"/>
</dbReference>
<dbReference type="GO" id="GO:0071539">
    <property type="term" value="P:protein localization to centrosome"/>
    <property type="evidence" value="ECO:0007669"/>
    <property type="project" value="InterPro"/>
</dbReference>
<evidence type="ECO:0000313" key="5">
    <source>
        <dbReference type="RefSeq" id="XP_026277258.1"/>
    </source>
</evidence>
<dbReference type="InterPro" id="IPR039103">
    <property type="entry name" value="Spd-2/CEP192"/>
</dbReference>
<dbReference type="RefSeq" id="XP_026277259.1">
    <property type="nucleotide sequence ID" value="XM_026421474.2"/>
</dbReference>
<dbReference type="Pfam" id="PF22073">
    <property type="entry name" value="Cep192_D4"/>
    <property type="match status" value="1"/>
</dbReference>
<dbReference type="GO" id="GO:0090222">
    <property type="term" value="P:centrosome-templated microtubule nucleation"/>
    <property type="evidence" value="ECO:0007669"/>
    <property type="project" value="InterPro"/>
</dbReference>
<evidence type="ECO:0000259" key="3">
    <source>
        <dbReference type="Pfam" id="PF22073"/>
    </source>
</evidence>
<gene>
    <name evidence="5 6" type="primary">LOC113205738</name>
</gene>
<dbReference type="PANTHER" id="PTHR16029">
    <property type="entry name" value="CENTROSOMAL PROTEIN OF 192 KDA"/>
    <property type="match status" value="1"/>
</dbReference>
<feature type="compositionally biased region" description="Polar residues" evidence="1">
    <location>
        <begin position="1"/>
        <end position="18"/>
    </location>
</feature>
<feature type="compositionally biased region" description="Low complexity" evidence="1">
    <location>
        <begin position="836"/>
        <end position="852"/>
    </location>
</feature>
<evidence type="ECO:0000313" key="6">
    <source>
        <dbReference type="RefSeq" id="XP_026277259.1"/>
    </source>
</evidence>
<dbReference type="InterPro" id="IPR054090">
    <property type="entry name" value="Cep192_Spd-2-like_dom"/>
</dbReference>
<organism evidence="4 5">
    <name type="scientific">Frankliniella occidentalis</name>
    <name type="common">Western flower thrips</name>
    <name type="synonym">Euthrips occidentalis</name>
    <dbReference type="NCBI Taxonomy" id="133901"/>
    <lineage>
        <taxon>Eukaryota</taxon>
        <taxon>Metazoa</taxon>
        <taxon>Ecdysozoa</taxon>
        <taxon>Arthropoda</taxon>
        <taxon>Hexapoda</taxon>
        <taxon>Insecta</taxon>
        <taxon>Pterygota</taxon>
        <taxon>Neoptera</taxon>
        <taxon>Paraneoptera</taxon>
        <taxon>Thysanoptera</taxon>
        <taxon>Terebrantia</taxon>
        <taxon>Thripoidea</taxon>
        <taxon>Thripidae</taxon>
        <taxon>Frankliniella</taxon>
    </lineage>
</organism>
<name>A0A6J1S9E6_FRAOC</name>
<dbReference type="GO" id="GO:0005737">
    <property type="term" value="C:cytoplasm"/>
    <property type="evidence" value="ECO:0007669"/>
    <property type="project" value="TreeGrafter"/>
</dbReference>
<evidence type="ECO:0000259" key="2">
    <source>
        <dbReference type="Pfam" id="PF22066"/>
    </source>
</evidence>
<dbReference type="GO" id="GO:0019901">
    <property type="term" value="F:protein kinase binding"/>
    <property type="evidence" value="ECO:0007669"/>
    <property type="project" value="TreeGrafter"/>
</dbReference>
<reference evidence="5 6" key="1">
    <citation type="submission" date="2025-04" db="UniProtKB">
        <authorList>
            <consortium name="RefSeq"/>
        </authorList>
    </citation>
    <scope>IDENTIFICATION</scope>
    <source>
        <tissue evidence="5 6">Whole organism</tissue>
    </source>
</reference>
<keyword evidence="4" id="KW-1185">Reference proteome</keyword>
<dbReference type="PANTHER" id="PTHR16029:SF11">
    <property type="entry name" value="CENTROSOMAL PROTEIN OF 192 KDA"/>
    <property type="match status" value="1"/>
</dbReference>
<sequence>MDNSILNTPKPQASSTVNRRPYESLPPVTSNVLMQSEVPSPSYLSNAIDDMRQLTDQLGTFHENSGNGLQQRLSSSHQIRKAASVADLHDDRRESAAADSEANSSLGILKLDDDQDILASSFLNSNELFANFRKEFSFLSQDGKENKEPINHSSKMSLSRLSLNEKVNKDRQAGSDISAKVINSESRLSHRNSLSMQADLRLRLQKALAQRTIDRSMDSIRMSQMSEFDVDSVSMLSENEESCNTNQATDVGTYFSNTEQIQSPASNATFGAANFLSFSGSPAVLDSSENFQPADLAMDRLKQDENSWRQHFEDLPGATNSEKVSKDNVCELEHLTQNLDLSTMSGIISGEVTISSSTMEDVGKRRLSAGEYFKLHTEQLDRPNFGNLIKSPPKRRPHPPLINMNGPQATYVDEVPTRDSGLNKTLNTSFADSMDFSASVTSDAVCHPTNEHPASRSMDLMPPPPPRPRPSNAQTHSSDIRDSISTRLSMSLSLPRDSDAGIKDLNSSSLSLDSGEKFVSISQMVKIMQDLPSGPKSARQLVDDFMQKCRIPQSNPLRQSTGNELNKSQGTRNELNQTSSSKTTLKSGAGEIASLGESNTSPSRDQRVKDWVSSINNSGTESFYGNDDAITPNATKKAETTYDVKITQTGNSGYFMASKNAQESNIPNRNEQKISNSMNKNVDSLKVAPEYSERDDESIASFMPPPSRGGIPTLAQLRNFSTPKAHPKRISRDPSSERTSINQVPIKGFSSQRIHGSESSSGDLNSRMSRGSQGSDHKSVRFQGSHESSDSKHNNESSSQSHKSQNRRSVSQASDTESRAQMSDWKYHTSGERPPSNCGSSRSAISCSKSSSKQTDVASVTSGPLQIDSTHTQLSWASVSLASSVTHTFALRNRSSARVRLLVNSPNTAFKLFGERGEKLSELMLTLHSEETRRIHVAFSPQSIGPVVGKLVICRVATSESSVSSSEDRRLIALYGYGGVAELAVEGASKDRWSQLFLNMCMSDNDARHEVSDIDASNDAPQVLATFSVRNVGKVPAYISLQIAGELPFEDCGVYVTPKEVPLLPGEVSRIVVRFDPCRDILQWLNKNADDMQLLGNIWLSWSELATWQRIRRIYMKYYKSDKSGPLSSWGTLYSGELGVGHELKDNKSSEAALAQAVRRLKVAVLIERERLNMFDMDATLVFDQLVANETAMFNSPQFNDRTMDSSDFIDSPILAGMPSDVFPMKNGDSPLSSVSTASKRSSSKQTDLDSRNDLVVVTSVSCDEPQSYTLEFPPTTLGHKSKIKITFKNQSCERTLVSISDLTSPFSVSTPKFYVPSNSYVTMSVLFRPVESGTHHRTLSIIIDGNNARSYLLRGEGVHD</sequence>
<feature type="compositionally biased region" description="Polar residues" evidence="1">
    <location>
        <begin position="810"/>
        <end position="821"/>
    </location>
</feature>
<feature type="region of interest" description="Disordered" evidence="1">
    <location>
        <begin position="1226"/>
        <end position="1250"/>
    </location>
</feature>
<feature type="domain" description="Cep192/Spd-2-like" evidence="3">
    <location>
        <begin position="865"/>
        <end position="979"/>
    </location>
</feature>
<dbReference type="GO" id="GO:0000242">
    <property type="term" value="C:pericentriolar material"/>
    <property type="evidence" value="ECO:0007669"/>
    <property type="project" value="TreeGrafter"/>
</dbReference>
<protein>
    <submittedName>
        <fullName evidence="5 6">Uncharacterized protein LOC113205738 isoform X1</fullName>
    </submittedName>
</protein>
<proteinExistence type="predicted"/>
<dbReference type="GeneID" id="113205738"/>
<dbReference type="GO" id="GO:0051298">
    <property type="term" value="P:centrosome duplication"/>
    <property type="evidence" value="ECO:0007669"/>
    <property type="project" value="InterPro"/>
</dbReference>
<dbReference type="InterPro" id="IPR013783">
    <property type="entry name" value="Ig-like_fold"/>
</dbReference>
<accession>A0A6J1S9E6</accession>
<dbReference type="Proteomes" id="UP000504606">
    <property type="component" value="Unplaced"/>
</dbReference>
<evidence type="ECO:0000313" key="4">
    <source>
        <dbReference type="Proteomes" id="UP000504606"/>
    </source>
</evidence>
<dbReference type="KEGG" id="foc:113205738"/>
<evidence type="ECO:0000256" key="1">
    <source>
        <dbReference type="SAM" id="MobiDB-lite"/>
    </source>
</evidence>
<dbReference type="RefSeq" id="XP_026277258.1">
    <property type="nucleotide sequence ID" value="XM_026421473.2"/>
</dbReference>
<dbReference type="GO" id="GO:0005814">
    <property type="term" value="C:centriole"/>
    <property type="evidence" value="ECO:0007669"/>
    <property type="project" value="TreeGrafter"/>
</dbReference>
<feature type="region of interest" description="Disordered" evidence="1">
    <location>
        <begin position="551"/>
        <end position="587"/>
    </location>
</feature>
<feature type="region of interest" description="Disordered" evidence="1">
    <location>
        <begin position="1"/>
        <end position="24"/>
    </location>
</feature>